<evidence type="ECO:0000256" key="1">
    <source>
        <dbReference type="ARBA" id="ARBA00004555"/>
    </source>
</evidence>
<dbReference type="Proteomes" id="UP000179270">
    <property type="component" value="Unassembled WGS sequence"/>
</dbReference>
<reference evidence="3 4" key="1">
    <citation type="journal article" date="2016" name="Nat. Commun.">
        <title>Thousands of microbial genomes shed light on interconnected biogeochemical processes in an aquifer system.</title>
        <authorList>
            <person name="Anantharaman K."/>
            <person name="Brown C.T."/>
            <person name="Hug L.A."/>
            <person name="Sharon I."/>
            <person name="Castelle C.J."/>
            <person name="Probst A.J."/>
            <person name="Thomas B.C."/>
            <person name="Singh A."/>
            <person name="Wilkins M.J."/>
            <person name="Karaoz U."/>
            <person name="Brodie E.L."/>
            <person name="Williams K.H."/>
            <person name="Hubbard S.S."/>
            <person name="Banfield J.F."/>
        </authorList>
    </citation>
    <scope>NUCLEOTIDE SEQUENCE [LARGE SCALE GENOMIC DNA]</scope>
</reference>
<sequence length="105" mass="11987">MDSGEFTFIRAGIFAKKIIDHLGFAAVNSSPFVEHRNTAHVFKNLQKEESRIEVNENLHKKVVKVRLKSRDPGSCHKELAGNVEFPPGEYFKILKKAITLWANCY</sequence>
<evidence type="ECO:0000313" key="3">
    <source>
        <dbReference type="EMBL" id="OGK41155.1"/>
    </source>
</evidence>
<protein>
    <submittedName>
        <fullName evidence="3">Uncharacterized protein</fullName>
    </submittedName>
</protein>
<dbReference type="STRING" id="1802055.A3A74_02320"/>
<comment type="subcellular location">
    <subcellularLocation>
        <location evidence="1">Golgi apparatus</location>
    </subcellularLocation>
</comment>
<dbReference type="EMBL" id="MGAF01000022">
    <property type="protein sequence ID" value="OGK41155.1"/>
    <property type="molecule type" value="Genomic_DNA"/>
</dbReference>
<gene>
    <name evidence="3" type="ORF">A3A74_02320</name>
</gene>
<keyword evidence="2" id="KW-0333">Golgi apparatus</keyword>
<evidence type="ECO:0000256" key="2">
    <source>
        <dbReference type="ARBA" id="ARBA00023034"/>
    </source>
</evidence>
<proteinExistence type="predicted"/>
<dbReference type="InterPro" id="IPR037595">
    <property type="entry name" value="RGP_fam"/>
</dbReference>
<evidence type="ECO:0000313" key="4">
    <source>
        <dbReference type="Proteomes" id="UP000179270"/>
    </source>
</evidence>
<organism evidence="3 4">
    <name type="scientific">Candidatus Roizmanbacteria bacterium RIFCSPLOWO2_01_FULL_35_13</name>
    <dbReference type="NCBI Taxonomy" id="1802055"/>
    <lineage>
        <taxon>Bacteria</taxon>
        <taxon>Candidatus Roizmaniibacteriota</taxon>
    </lineage>
</organism>
<dbReference type="AlphaFoldDB" id="A0A1F7ICS0"/>
<comment type="caution">
    <text evidence="3">The sequence shown here is derived from an EMBL/GenBank/DDBJ whole genome shotgun (WGS) entry which is preliminary data.</text>
</comment>
<accession>A0A1F7ICS0</accession>
<dbReference type="Pfam" id="PF03214">
    <property type="entry name" value="RGP"/>
    <property type="match status" value="1"/>
</dbReference>
<name>A0A1F7ICS0_9BACT</name>